<gene>
    <name evidence="2" type="primary">X975_20420</name>
    <name evidence="2" type="ORF">TNCT_118911</name>
</gene>
<comment type="caution">
    <text evidence="2">The sequence shown here is derived from an EMBL/GenBank/DDBJ whole genome shotgun (WGS) entry which is preliminary data.</text>
</comment>
<evidence type="ECO:0000313" key="2">
    <source>
        <dbReference type="EMBL" id="GFQ93506.1"/>
    </source>
</evidence>
<dbReference type="AlphaFoldDB" id="A0A8X6G119"/>
<evidence type="ECO:0000259" key="1">
    <source>
        <dbReference type="Pfam" id="PF13843"/>
    </source>
</evidence>
<dbReference type="PANTHER" id="PTHR46599">
    <property type="entry name" value="PIGGYBAC TRANSPOSABLE ELEMENT-DERIVED PROTEIN 4"/>
    <property type="match status" value="1"/>
</dbReference>
<dbReference type="Pfam" id="PF13843">
    <property type="entry name" value="DDE_Tnp_1_7"/>
    <property type="match status" value="1"/>
</dbReference>
<dbReference type="Proteomes" id="UP000887116">
    <property type="component" value="Unassembled WGS sequence"/>
</dbReference>
<organism evidence="2 3">
    <name type="scientific">Trichonephila clavata</name>
    <name type="common">Joro spider</name>
    <name type="synonym">Nephila clavata</name>
    <dbReference type="NCBI Taxonomy" id="2740835"/>
    <lineage>
        <taxon>Eukaryota</taxon>
        <taxon>Metazoa</taxon>
        <taxon>Ecdysozoa</taxon>
        <taxon>Arthropoda</taxon>
        <taxon>Chelicerata</taxon>
        <taxon>Arachnida</taxon>
        <taxon>Araneae</taxon>
        <taxon>Araneomorphae</taxon>
        <taxon>Entelegynae</taxon>
        <taxon>Araneoidea</taxon>
        <taxon>Nephilidae</taxon>
        <taxon>Trichonephila</taxon>
    </lineage>
</organism>
<dbReference type="PANTHER" id="PTHR46599:SF3">
    <property type="entry name" value="PIGGYBAC TRANSPOSABLE ELEMENT-DERIVED PROTEIN 4"/>
    <property type="match status" value="1"/>
</dbReference>
<sequence length="100" mass="12024">MPVRKFVWILGNLHLNDNNLMPKKPEKNFDKLYKVRPFLDHLSEKFLKVFKPGLKQAIDESMIKFKGRSSLKQYMPKKPIERDYKVFMRCDSRGISNLHW</sequence>
<accession>A0A8X6G119</accession>
<dbReference type="EMBL" id="BMAO01034031">
    <property type="protein sequence ID" value="GFQ93506.1"/>
    <property type="molecule type" value="Genomic_DNA"/>
</dbReference>
<protein>
    <submittedName>
        <fullName evidence="2">PiggyBac transposable element-derived protein 4</fullName>
    </submittedName>
</protein>
<reference evidence="2" key="1">
    <citation type="submission" date="2020-07" db="EMBL/GenBank/DDBJ databases">
        <title>Multicomponent nature underlies the extraordinary mechanical properties of spider dragline silk.</title>
        <authorList>
            <person name="Kono N."/>
            <person name="Nakamura H."/>
            <person name="Mori M."/>
            <person name="Yoshida Y."/>
            <person name="Ohtoshi R."/>
            <person name="Malay A.D."/>
            <person name="Moran D.A.P."/>
            <person name="Tomita M."/>
            <person name="Numata K."/>
            <person name="Arakawa K."/>
        </authorList>
    </citation>
    <scope>NUCLEOTIDE SEQUENCE</scope>
</reference>
<keyword evidence="3" id="KW-1185">Reference proteome</keyword>
<name>A0A8X6G119_TRICU</name>
<dbReference type="OrthoDB" id="6433285at2759"/>
<dbReference type="InterPro" id="IPR029526">
    <property type="entry name" value="PGBD"/>
</dbReference>
<feature type="domain" description="PiggyBac transposable element-derived protein" evidence="1">
    <location>
        <begin position="1"/>
        <end position="94"/>
    </location>
</feature>
<proteinExistence type="predicted"/>
<evidence type="ECO:0000313" key="3">
    <source>
        <dbReference type="Proteomes" id="UP000887116"/>
    </source>
</evidence>